<name>A0AAV2CSS2_9ROSI</name>
<feature type="region of interest" description="Disordered" evidence="1">
    <location>
        <begin position="1"/>
        <end position="37"/>
    </location>
</feature>
<dbReference type="EMBL" id="OZ034814">
    <property type="protein sequence ID" value="CAL1359467.1"/>
    <property type="molecule type" value="Genomic_DNA"/>
</dbReference>
<dbReference type="GO" id="GO:0005524">
    <property type="term" value="F:ATP binding"/>
    <property type="evidence" value="ECO:0007669"/>
    <property type="project" value="InterPro"/>
</dbReference>
<keyword evidence="3" id="KW-1185">Reference proteome</keyword>
<dbReference type="AlphaFoldDB" id="A0AAV2CSS2"/>
<dbReference type="Proteomes" id="UP001497516">
    <property type="component" value="Chromosome 10"/>
</dbReference>
<proteinExistence type="predicted"/>
<sequence length="163" mass="17799">MERNLFYRLPGQPVASSSGEVRGGADTPPEKMPRQIPPANHLCECQRRRFFALLQQYYAQVRQGSKQENHGLDNVGMSYGFDFVDCAALRFWIGSIEDAACSSDLGALLMQMWPKEVIYESQGPTAPQLTPVLPATTGFADASEITSSAKKIIAAIGCGTQLL</sequence>
<accession>A0AAV2CSS2</accession>
<dbReference type="GO" id="GO:0030983">
    <property type="term" value="F:mismatched DNA binding"/>
    <property type="evidence" value="ECO:0007669"/>
    <property type="project" value="InterPro"/>
</dbReference>
<organism evidence="2 3">
    <name type="scientific">Linum trigynum</name>
    <dbReference type="NCBI Taxonomy" id="586398"/>
    <lineage>
        <taxon>Eukaryota</taxon>
        <taxon>Viridiplantae</taxon>
        <taxon>Streptophyta</taxon>
        <taxon>Embryophyta</taxon>
        <taxon>Tracheophyta</taxon>
        <taxon>Spermatophyta</taxon>
        <taxon>Magnoliopsida</taxon>
        <taxon>eudicotyledons</taxon>
        <taxon>Gunneridae</taxon>
        <taxon>Pentapetalae</taxon>
        <taxon>rosids</taxon>
        <taxon>fabids</taxon>
        <taxon>Malpighiales</taxon>
        <taxon>Linaceae</taxon>
        <taxon>Linum</taxon>
    </lineage>
</organism>
<evidence type="ECO:0000256" key="1">
    <source>
        <dbReference type="SAM" id="MobiDB-lite"/>
    </source>
</evidence>
<evidence type="ECO:0000313" key="2">
    <source>
        <dbReference type="EMBL" id="CAL1359467.1"/>
    </source>
</evidence>
<dbReference type="Gene3D" id="3.30.420.110">
    <property type="entry name" value="MutS, connector domain"/>
    <property type="match status" value="1"/>
</dbReference>
<protein>
    <submittedName>
        <fullName evidence="2">Uncharacterized protein</fullName>
    </submittedName>
</protein>
<reference evidence="2 3" key="1">
    <citation type="submission" date="2024-04" db="EMBL/GenBank/DDBJ databases">
        <authorList>
            <person name="Fracassetti M."/>
        </authorList>
    </citation>
    <scope>NUCLEOTIDE SEQUENCE [LARGE SCALE GENOMIC DNA]</scope>
</reference>
<dbReference type="InterPro" id="IPR036678">
    <property type="entry name" value="MutS_con_dom_sf"/>
</dbReference>
<gene>
    <name evidence="2" type="ORF">LTRI10_LOCUS6949</name>
</gene>
<evidence type="ECO:0000313" key="3">
    <source>
        <dbReference type="Proteomes" id="UP001497516"/>
    </source>
</evidence>
<dbReference type="GO" id="GO:0006298">
    <property type="term" value="P:mismatch repair"/>
    <property type="evidence" value="ECO:0007669"/>
    <property type="project" value="InterPro"/>
</dbReference>